<evidence type="ECO:0000256" key="1">
    <source>
        <dbReference type="ARBA" id="ARBA00005898"/>
    </source>
</evidence>
<dbReference type="InterPro" id="IPR005761">
    <property type="entry name" value="UDP-N-AcMur-Glu-dNH2Pim_ligase"/>
</dbReference>
<keyword evidence="7" id="KW-0460">Magnesium</keyword>
<name>A0A1I0BXL2_9PROT</name>
<evidence type="ECO:0000256" key="8">
    <source>
        <dbReference type="RuleBase" id="RU004135"/>
    </source>
</evidence>
<feature type="binding site" evidence="7">
    <location>
        <position position="183"/>
    </location>
    <ligand>
        <name>UDP-N-acetyl-alpha-D-muramoyl-L-alanyl-D-glutamate</name>
        <dbReference type="ChEBI" id="CHEBI:83900"/>
    </ligand>
</feature>
<dbReference type="SUPFAM" id="SSF63418">
    <property type="entry name" value="MurE/MurF N-terminal domain"/>
    <property type="match status" value="1"/>
</dbReference>
<feature type="domain" description="Mur ligase N-terminal catalytic" evidence="9">
    <location>
        <begin position="26"/>
        <end position="88"/>
    </location>
</feature>
<feature type="binding site" evidence="7">
    <location>
        <begin position="432"/>
        <end position="435"/>
    </location>
    <ligand>
        <name>meso-2,6-diaminopimelate</name>
        <dbReference type="ChEBI" id="CHEBI:57791"/>
    </ligand>
</feature>
<keyword evidence="7" id="KW-0547">Nucleotide-binding</keyword>
<dbReference type="HAMAP" id="MF_00208">
    <property type="entry name" value="MurE"/>
    <property type="match status" value="1"/>
</dbReference>
<dbReference type="UniPathway" id="UPA00219"/>
<comment type="catalytic activity">
    <reaction evidence="7">
        <text>UDP-N-acetyl-alpha-D-muramoyl-L-alanyl-D-glutamate + meso-2,6-diaminopimelate + ATP = UDP-N-acetyl-alpha-D-muramoyl-L-alanyl-gamma-D-glutamyl-meso-2,6-diaminopimelate + ADP + phosphate + H(+)</text>
        <dbReference type="Rhea" id="RHEA:23676"/>
        <dbReference type="ChEBI" id="CHEBI:15378"/>
        <dbReference type="ChEBI" id="CHEBI:30616"/>
        <dbReference type="ChEBI" id="CHEBI:43474"/>
        <dbReference type="ChEBI" id="CHEBI:57791"/>
        <dbReference type="ChEBI" id="CHEBI:83900"/>
        <dbReference type="ChEBI" id="CHEBI:83905"/>
        <dbReference type="ChEBI" id="CHEBI:456216"/>
        <dbReference type="EC" id="6.3.2.13"/>
    </reaction>
</comment>
<gene>
    <name evidence="7" type="primary">murE</name>
    <name evidence="12" type="ORF">SAMN05216412_103180</name>
</gene>
<feature type="modified residue" description="N6-carboxylysine" evidence="7">
    <location>
        <position position="223"/>
    </location>
</feature>
<keyword evidence="6 7" id="KW-0961">Cell wall biogenesis/degradation</keyword>
<dbReference type="SUPFAM" id="SSF53623">
    <property type="entry name" value="MurD-like peptide ligases, catalytic domain"/>
    <property type="match status" value="1"/>
</dbReference>
<feature type="short sequence motif" description="Meso-diaminopimelate recognition motif" evidence="7">
    <location>
        <begin position="432"/>
        <end position="435"/>
    </location>
</feature>
<keyword evidence="4 7" id="KW-0573">Peptidoglycan synthesis</keyword>
<dbReference type="GO" id="GO:0051301">
    <property type="term" value="P:cell division"/>
    <property type="evidence" value="ECO:0007669"/>
    <property type="project" value="UniProtKB-KW"/>
</dbReference>
<feature type="domain" description="Mur ligase central" evidence="11">
    <location>
        <begin position="112"/>
        <end position="323"/>
    </location>
</feature>
<keyword evidence="7 12" id="KW-0436">Ligase</keyword>
<organism evidence="12 13">
    <name type="scientific">Nitrosospira multiformis</name>
    <dbReference type="NCBI Taxonomy" id="1231"/>
    <lineage>
        <taxon>Bacteria</taxon>
        <taxon>Pseudomonadati</taxon>
        <taxon>Pseudomonadota</taxon>
        <taxon>Betaproteobacteria</taxon>
        <taxon>Nitrosomonadales</taxon>
        <taxon>Nitrosomonadaceae</taxon>
        <taxon>Nitrosospira</taxon>
    </lineage>
</organism>
<proteinExistence type="inferred from homology"/>
<dbReference type="InterPro" id="IPR004101">
    <property type="entry name" value="Mur_ligase_C"/>
</dbReference>
<dbReference type="Pfam" id="PF02875">
    <property type="entry name" value="Mur_ligase_C"/>
    <property type="match status" value="1"/>
</dbReference>
<comment type="pathway">
    <text evidence="7 8">Cell wall biogenesis; peptidoglycan biosynthesis.</text>
</comment>
<comment type="function">
    <text evidence="7">Catalyzes the addition of meso-diaminopimelic acid to the nucleotide precursor UDP-N-acetylmuramoyl-L-alanyl-D-glutamate (UMAG) in the biosynthesis of bacterial cell-wall peptidoglycan.</text>
</comment>
<comment type="caution">
    <text evidence="7">Lacks conserved residue(s) required for the propagation of feature annotation.</text>
</comment>
<keyword evidence="3 7" id="KW-0133">Cell shape</keyword>
<dbReference type="InterPro" id="IPR035911">
    <property type="entry name" value="MurE/MurF_N"/>
</dbReference>
<dbReference type="Proteomes" id="UP000183339">
    <property type="component" value="Unassembled WGS sequence"/>
</dbReference>
<dbReference type="GO" id="GO:0005737">
    <property type="term" value="C:cytoplasm"/>
    <property type="evidence" value="ECO:0007669"/>
    <property type="project" value="UniProtKB-SubCell"/>
</dbReference>
<dbReference type="EMBL" id="FOHI01000003">
    <property type="protein sequence ID" value="SET11736.1"/>
    <property type="molecule type" value="Genomic_DNA"/>
</dbReference>
<evidence type="ECO:0000256" key="6">
    <source>
        <dbReference type="ARBA" id="ARBA00023316"/>
    </source>
</evidence>
<evidence type="ECO:0000313" key="12">
    <source>
        <dbReference type="EMBL" id="SET11736.1"/>
    </source>
</evidence>
<feature type="binding site" evidence="7">
    <location>
        <begin position="114"/>
        <end position="120"/>
    </location>
    <ligand>
        <name>ATP</name>
        <dbReference type="ChEBI" id="CHEBI:30616"/>
    </ligand>
</feature>
<evidence type="ECO:0000256" key="3">
    <source>
        <dbReference type="ARBA" id="ARBA00022960"/>
    </source>
</evidence>
<feature type="binding site" evidence="7">
    <location>
        <position position="191"/>
    </location>
    <ligand>
        <name>UDP-N-acetyl-alpha-D-muramoyl-L-alanyl-D-glutamate</name>
        <dbReference type="ChEBI" id="CHEBI:83900"/>
    </ligand>
</feature>
<dbReference type="GO" id="GO:0008360">
    <property type="term" value="P:regulation of cell shape"/>
    <property type="evidence" value="ECO:0007669"/>
    <property type="project" value="UniProtKB-KW"/>
</dbReference>
<evidence type="ECO:0000256" key="2">
    <source>
        <dbReference type="ARBA" id="ARBA00022618"/>
    </source>
</evidence>
<feature type="domain" description="Mur ligase C-terminal" evidence="10">
    <location>
        <begin position="346"/>
        <end position="483"/>
    </location>
</feature>
<dbReference type="EC" id="6.3.2.13" evidence="7"/>
<dbReference type="Gene3D" id="3.40.1390.10">
    <property type="entry name" value="MurE/MurF, N-terminal domain"/>
    <property type="match status" value="1"/>
</dbReference>
<comment type="subcellular location">
    <subcellularLocation>
        <location evidence="7 8">Cytoplasm</location>
    </subcellularLocation>
</comment>
<keyword evidence="5 7" id="KW-0131">Cell cycle</keyword>
<dbReference type="GO" id="GO:0071555">
    <property type="term" value="P:cell wall organization"/>
    <property type="evidence" value="ECO:0007669"/>
    <property type="project" value="UniProtKB-KW"/>
</dbReference>
<feature type="binding site" evidence="7">
    <location>
        <position position="189"/>
    </location>
    <ligand>
        <name>UDP-N-acetyl-alpha-D-muramoyl-L-alanyl-D-glutamate</name>
        <dbReference type="ChEBI" id="CHEBI:83900"/>
    </ligand>
</feature>
<comment type="similarity">
    <text evidence="1 7">Belongs to the MurCDEF family. MurE subfamily.</text>
</comment>
<feature type="binding site" evidence="7">
    <location>
        <position position="31"/>
    </location>
    <ligand>
        <name>UDP-N-acetyl-alpha-D-muramoyl-L-alanyl-D-glutamate</name>
        <dbReference type="ChEBI" id="CHEBI:83900"/>
    </ligand>
</feature>
<dbReference type="Pfam" id="PF08245">
    <property type="entry name" value="Mur_ligase_M"/>
    <property type="match status" value="1"/>
</dbReference>
<reference evidence="12 13" key="1">
    <citation type="submission" date="2016-10" db="EMBL/GenBank/DDBJ databases">
        <authorList>
            <person name="de Groot N.N."/>
        </authorList>
    </citation>
    <scope>NUCLEOTIDE SEQUENCE [LARGE SCALE GENOMIC DNA]</scope>
    <source>
        <strain evidence="12 13">Nl7</strain>
    </source>
</reference>
<evidence type="ECO:0000259" key="11">
    <source>
        <dbReference type="Pfam" id="PF08245"/>
    </source>
</evidence>
<dbReference type="NCBIfam" id="NF001126">
    <property type="entry name" value="PRK00139.1-4"/>
    <property type="match status" value="1"/>
</dbReference>
<dbReference type="PANTHER" id="PTHR23135:SF4">
    <property type="entry name" value="UDP-N-ACETYLMURAMOYL-L-ALANYL-D-GLUTAMATE--2,6-DIAMINOPIMELATE LIGASE MURE HOMOLOG, CHLOROPLASTIC"/>
    <property type="match status" value="1"/>
</dbReference>
<dbReference type="PANTHER" id="PTHR23135">
    <property type="entry name" value="MUR LIGASE FAMILY MEMBER"/>
    <property type="match status" value="1"/>
</dbReference>
<keyword evidence="7" id="KW-0963">Cytoplasm</keyword>
<dbReference type="InterPro" id="IPR013221">
    <property type="entry name" value="Mur_ligase_cen"/>
</dbReference>
<evidence type="ECO:0000259" key="9">
    <source>
        <dbReference type="Pfam" id="PF01225"/>
    </source>
</evidence>
<sequence length="516" mass="55812">MSECPSRSGAGFDFHALDRLGVRMEHLAVDSRAVKPGDTFLAYRGEKTDGRKFIPQAIERGARAVVWERDGFAWDPQWKTPNLPVSDLKSEAGFIADYLYDHPSQKLWLIGVTGTNGKTSCSHWIVQAMAALDRKAAVIGTLGAGFPGEMEFSANTTPDSVLLQAKIANFLRRGAECVAMEVSSHGIVQGRINGATFAVAMLTNLSRDHLDYHGTMEVYAAAKARLFHWSGLKYAVLNLDDVFGVQLLHDLEGTGIGMIGYGFTDTASAHPNPDSFRRVWGRNLRASLAGLEFDIEFEAECLKFKTEVLGSFNASNLLGVLATLLASGIAFPEAVRALQKVQPVAGRMQQIGGEGDEPLIVVDYAHTPDAMEKVLTTLREALDTGFPDGKPETGSGRLVCVFGCGGERDQGKRPLMGEVATRLADEAIITSDNPRSEDPDSIIRDIAVGAAANHRIEKDRAGAIHRAIQGAHKGDVILIAGKGHETWQEAGGKKFPFSDAEVARRALMTEKAQAQI</sequence>
<feature type="binding site" evidence="7">
    <location>
        <position position="485"/>
    </location>
    <ligand>
        <name>meso-2,6-diaminopimelate</name>
        <dbReference type="ChEBI" id="CHEBI:57791"/>
    </ligand>
</feature>
<evidence type="ECO:0000313" key="13">
    <source>
        <dbReference type="Proteomes" id="UP000183339"/>
    </source>
</evidence>
<feature type="binding site" evidence="7">
    <location>
        <position position="408"/>
    </location>
    <ligand>
        <name>meso-2,6-diaminopimelate</name>
        <dbReference type="ChEBI" id="CHEBI:57791"/>
    </ligand>
</feature>
<evidence type="ECO:0000259" key="10">
    <source>
        <dbReference type="Pfam" id="PF02875"/>
    </source>
</evidence>
<dbReference type="GO" id="GO:0009252">
    <property type="term" value="P:peptidoglycan biosynthetic process"/>
    <property type="evidence" value="ECO:0007669"/>
    <property type="project" value="UniProtKB-UniRule"/>
</dbReference>
<dbReference type="InterPro" id="IPR000713">
    <property type="entry name" value="Mur_ligase_N"/>
</dbReference>
<comment type="PTM">
    <text evidence="7">Carboxylation is probably crucial for Mg(2+) binding and, consequently, for the gamma-phosphate positioning of ATP.</text>
</comment>
<evidence type="ECO:0000256" key="4">
    <source>
        <dbReference type="ARBA" id="ARBA00022984"/>
    </source>
</evidence>
<dbReference type="AlphaFoldDB" id="A0A1I0BXL2"/>
<dbReference type="GO" id="GO:0005524">
    <property type="term" value="F:ATP binding"/>
    <property type="evidence" value="ECO:0007669"/>
    <property type="project" value="UniProtKB-UniRule"/>
</dbReference>
<accession>A0A1I0BXL2</accession>
<dbReference type="GO" id="GO:0000287">
    <property type="term" value="F:magnesium ion binding"/>
    <property type="evidence" value="ECO:0007669"/>
    <property type="project" value="UniProtKB-UniRule"/>
</dbReference>
<dbReference type="Gene3D" id="3.90.190.20">
    <property type="entry name" value="Mur ligase, C-terminal domain"/>
    <property type="match status" value="1"/>
</dbReference>
<dbReference type="GO" id="GO:0008765">
    <property type="term" value="F:UDP-N-acetylmuramoylalanyl-D-glutamate-2,6-diaminopimelate ligase activity"/>
    <property type="evidence" value="ECO:0007669"/>
    <property type="project" value="UniProtKB-UniRule"/>
</dbReference>
<protein>
    <recommendedName>
        <fullName evidence="7">UDP-N-acetylmuramoyl-L-alanyl-D-glutamate--2,6-diaminopimelate ligase</fullName>
        <ecNumber evidence="7">6.3.2.13</ecNumber>
    </recommendedName>
    <alternativeName>
        <fullName evidence="7">Meso-A2pm-adding enzyme</fullName>
    </alternativeName>
    <alternativeName>
        <fullName evidence="7">Meso-diaminopimelate-adding enzyme</fullName>
    </alternativeName>
    <alternativeName>
        <fullName evidence="7">UDP-MurNAc-L-Ala-D-Glu:meso-diaminopimelate ligase</fullName>
    </alternativeName>
    <alternativeName>
        <fullName evidence="7">UDP-MurNAc-tripeptide synthetase</fullName>
    </alternativeName>
    <alternativeName>
        <fullName evidence="7">UDP-N-acetylmuramyl-tripeptide synthetase</fullName>
    </alternativeName>
</protein>
<evidence type="ECO:0000256" key="5">
    <source>
        <dbReference type="ARBA" id="ARBA00023306"/>
    </source>
</evidence>
<dbReference type="NCBIfam" id="NF001124">
    <property type="entry name" value="PRK00139.1-2"/>
    <property type="match status" value="1"/>
</dbReference>
<evidence type="ECO:0000256" key="7">
    <source>
        <dbReference type="HAMAP-Rule" id="MF_00208"/>
    </source>
</evidence>
<feature type="binding site" evidence="7">
    <location>
        <position position="481"/>
    </location>
    <ligand>
        <name>meso-2,6-diaminopimelate</name>
        <dbReference type="ChEBI" id="CHEBI:57791"/>
    </ligand>
</feature>
<dbReference type="InterPro" id="IPR036565">
    <property type="entry name" value="Mur-like_cat_sf"/>
</dbReference>
<dbReference type="InterPro" id="IPR036615">
    <property type="entry name" value="Mur_ligase_C_dom_sf"/>
</dbReference>
<keyword evidence="7" id="KW-0067">ATP-binding</keyword>
<dbReference type="SUPFAM" id="SSF53244">
    <property type="entry name" value="MurD-like peptide ligases, peptide-binding domain"/>
    <property type="match status" value="1"/>
</dbReference>
<dbReference type="NCBIfam" id="TIGR01085">
    <property type="entry name" value="murE"/>
    <property type="match status" value="1"/>
</dbReference>
<comment type="cofactor">
    <cofactor evidence="7">
        <name>Mg(2+)</name>
        <dbReference type="ChEBI" id="CHEBI:18420"/>
    </cofactor>
</comment>
<keyword evidence="2 7" id="KW-0132">Cell division</keyword>
<dbReference type="Gene3D" id="3.40.1190.10">
    <property type="entry name" value="Mur-like, catalytic domain"/>
    <property type="match status" value="1"/>
</dbReference>
<feature type="binding site" evidence="7">
    <location>
        <position position="155"/>
    </location>
    <ligand>
        <name>UDP-N-acetyl-alpha-D-muramoyl-L-alanyl-D-glutamate</name>
        <dbReference type="ChEBI" id="CHEBI:83900"/>
    </ligand>
</feature>
<dbReference type="Pfam" id="PF01225">
    <property type="entry name" value="Mur_ligase"/>
    <property type="match status" value="1"/>
</dbReference>
<feature type="binding site" evidence="7">
    <location>
        <begin position="156"/>
        <end position="157"/>
    </location>
    <ligand>
        <name>UDP-N-acetyl-alpha-D-muramoyl-L-alanyl-D-glutamate</name>
        <dbReference type="ChEBI" id="CHEBI:83900"/>
    </ligand>
</feature>